<feature type="compositionally biased region" description="Basic residues" evidence="1">
    <location>
        <begin position="657"/>
        <end position="676"/>
    </location>
</feature>
<gene>
    <name evidence="3" type="ORF">GTHE00462_LOCUS32476</name>
</gene>
<dbReference type="InterPro" id="IPR043151">
    <property type="entry name" value="BAH_sf"/>
</dbReference>
<protein>
    <recommendedName>
        <fullName evidence="2">BAH domain-containing protein</fullName>
    </recommendedName>
</protein>
<feature type="domain" description="BAH" evidence="2">
    <location>
        <begin position="149"/>
        <end position="276"/>
    </location>
</feature>
<evidence type="ECO:0000256" key="1">
    <source>
        <dbReference type="SAM" id="MobiDB-lite"/>
    </source>
</evidence>
<feature type="region of interest" description="Disordered" evidence="1">
    <location>
        <begin position="322"/>
        <end position="698"/>
    </location>
</feature>
<reference evidence="3" key="1">
    <citation type="submission" date="2021-01" db="EMBL/GenBank/DDBJ databases">
        <authorList>
            <person name="Corre E."/>
            <person name="Pelletier E."/>
            <person name="Niang G."/>
            <person name="Scheremetjew M."/>
            <person name="Finn R."/>
            <person name="Kale V."/>
            <person name="Holt S."/>
            <person name="Cochrane G."/>
            <person name="Meng A."/>
            <person name="Brown T."/>
            <person name="Cohen L."/>
        </authorList>
    </citation>
    <scope>NUCLEOTIDE SEQUENCE</scope>
    <source>
        <strain evidence="3">CCMP 2712</strain>
    </source>
</reference>
<feature type="compositionally biased region" description="Basic and acidic residues" evidence="1">
    <location>
        <begin position="605"/>
        <end position="616"/>
    </location>
</feature>
<feature type="compositionally biased region" description="Basic and acidic residues" evidence="1">
    <location>
        <begin position="472"/>
        <end position="489"/>
    </location>
</feature>
<dbReference type="InterPro" id="IPR001025">
    <property type="entry name" value="BAH_dom"/>
</dbReference>
<dbReference type="GO" id="GO:0003682">
    <property type="term" value="F:chromatin binding"/>
    <property type="evidence" value="ECO:0007669"/>
    <property type="project" value="InterPro"/>
</dbReference>
<dbReference type="Gene3D" id="2.30.30.490">
    <property type="match status" value="1"/>
</dbReference>
<evidence type="ECO:0000313" key="3">
    <source>
        <dbReference type="EMBL" id="CAE2329790.1"/>
    </source>
</evidence>
<feature type="compositionally biased region" description="Basic and acidic residues" evidence="1">
    <location>
        <begin position="425"/>
        <end position="440"/>
    </location>
</feature>
<feature type="compositionally biased region" description="Polar residues" evidence="1">
    <location>
        <begin position="380"/>
        <end position="403"/>
    </location>
</feature>
<proteinExistence type="predicted"/>
<name>A0A7S4PBP8_GUITH</name>
<evidence type="ECO:0000259" key="2">
    <source>
        <dbReference type="PROSITE" id="PS51038"/>
    </source>
</evidence>
<dbReference type="AlphaFoldDB" id="A0A7S4PBP8"/>
<dbReference type="EMBL" id="HBKN01041550">
    <property type="protein sequence ID" value="CAE2329790.1"/>
    <property type="molecule type" value="Transcribed_RNA"/>
</dbReference>
<feature type="compositionally biased region" description="Basic and acidic residues" evidence="1">
    <location>
        <begin position="337"/>
        <end position="376"/>
    </location>
</feature>
<accession>A0A7S4PBP8</accession>
<feature type="compositionally biased region" description="Basic and acidic residues" evidence="1">
    <location>
        <begin position="538"/>
        <end position="559"/>
    </location>
</feature>
<dbReference type="PROSITE" id="PS51038">
    <property type="entry name" value="BAH"/>
    <property type="match status" value="1"/>
</dbReference>
<sequence length="869" mass="99583">MEETFEGHELEAQFSDGAWYDIKMRAADPSRDRFLVQARDFPDEEEWVEASHLRRQSQPYDKPPKVGSTVLALHRSTRSDLFFEGLVKEVTCEDFCRIQFADGRVKGQIHKVSLDDVNKISTESLSISFLRSLCKTQESGRPQSKSQVVDFCEGDFVLIEGPDEVCWVAQLMEPYRGKLSDEIDDVDDDGPMVSVRWFYKPGELPKHVLRSCGDVDWTHEVFVSLHRDKIDGRLIMGKCSCCFGWERPDANFEWMNDQLFSYRTWDPSKKRVSTFNCPLLADELRRQIELWIRNFPYPSACRSSDTARRTYFDLDGNVRSRSPEEAKMKLTTIGGDKSSRSGHEDGLDDKPIKEERQRKLPADQNRDRSYEREVEGKSPSGIQSSLQRTENPSGSNVTESASQEPRETKKKHNRPGSAELAALQEDIRNSKKIIVEEGTKRHCKLPNFFTFDEPAPKKPARPAEVNSNHSLRTKDHNNHRDQLHKEQSQRDQQPYPSEPSKTRTRSHASETAPESQQAVKTEPDDETESRANKKPKKDNKSDSSRSARSDSDEAKEVELPHAAGQSSEVEGQAENGGSEEVAKQPEDESEEVPAHHVIRIKLHRKEGDKQETHADDSLEETDGVIPAMARKEDEERRDDDEDVRMAEDGESQQILKDRKHKKDSKKKKSKKSKSKRRDREDEAPSRRVQSPKSMEDDFDMIGEHGEERRYAEDEQDVNDKGAVNLFILEGFKIACMKFFRENQHKSVAYFLHQSSSDVSTRISSSVGISHGFRSSSLHAQCARFLKNFSREKKQVIAAIIVVEENDLHYPHLPDLHCSPQDTYGSGLVIQIETKGMRRVWHVCRHEKIVQDVKMRELSLDNAIMPSILF</sequence>
<organism evidence="3">
    <name type="scientific">Guillardia theta</name>
    <name type="common">Cryptophyte</name>
    <name type="synonym">Cryptomonas phi</name>
    <dbReference type="NCBI Taxonomy" id="55529"/>
    <lineage>
        <taxon>Eukaryota</taxon>
        <taxon>Cryptophyceae</taxon>
        <taxon>Pyrenomonadales</taxon>
        <taxon>Geminigeraceae</taxon>
        <taxon>Guillardia</taxon>
    </lineage>
</organism>